<protein>
    <submittedName>
        <fullName evidence="2">Uncharacterized protein</fullName>
    </submittedName>
</protein>
<organism evidence="2 3">
    <name type="scientific">Protopolystoma xenopodis</name>
    <dbReference type="NCBI Taxonomy" id="117903"/>
    <lineage>
        <taxon>Eukaryota</taxon>
        <taxon>Metazoa</taxon>
        <taxon>Spiralia</taxon>
        <taxon>Lophotrochozoa</taxon>
        <taxon>Platyhelminthes</taxon>
        <taxon>Monogenea</taxon>
        <taxon>Polyopisthocotylea</taxon>
        <taxon>Polystomatidea</taxon>
        <taxon>Polystomatidae</taxon>
        <taxon>Protopolystoma</taxon>
    </lineage>
</organism>
<name>A0A3S5BPG4_9PLAT</name>
<feature type="compositionally biased region" description="Polar residues" evidence="1">
    <location>
        <begin position="152"/>
        <end position="165"/>
    </location>
</feature>
<feature type="compositionally biased region" description="Acidic residues" evidence="1">
    <location>
        <begin position="185"/>
        <end position="205"/>
    </location>
</feature>
<sequence length="265" mass="28678">MEHSTFSPDSKEITSETVNQQLVNRNPPSSSDGTELRISATNPFTRNATPTKRVHFAASLSTHEPVPAESLVQFACHAEGGRPPPQLFVFRQRVGEQRPEQLSAPLVEGRSSRPRAGGGGSGSGSVSERDESETDEAGGGWREDDSLGFDAGQSTDETGQPSSHGAGNEEAGPDWNPDSNSNSDSDSDLAPELESYSDSDELDGDGDWRDGQPDGRSHGRWQRGRQQRRRFNFALRLSKDDLGAVFFCKAVQAGTLSSEFLFIPP</sequence>
<evidence type="ECO:0000313" key="3">
    <source>
        <dbReference type="Proteomes" id="UP000784294"/>
    </source>
</evidence>
<feature type="compositionally biased region" description="Low complexity" evidence="1">
    <location>
        <begin position="173"/>
        <end position="184"/>
    </location>
</feature>
<feature type="region of interest" description="Disordered" evidence="1">
    <location>
        <begin position="77"/>
        <end position="226"/>
    </location>
</feature>
<evidence type="ECO:0000256" key="1">
    <source>
        <dbReference type="SAM" id="MobiDB-lite"/>
    </source>
</evidence>
<comment type="caution">
    <text evidence="2">The sequence shown here is derived from an EMBL/GenBank/DDBJ whole genome shotgun (WGS) entry which is preliminary data.</text>
</comment>
<dbReference type="EMBL" id="CAAALY010245466">
    <property type="protein sequence ID" value="VEL33263.1"/>
    <property type="molecule type" value="Genomic_DNA"/>
</dbReference>
<feature type="compositionally biased region" description="Basic and acidic residues" evidence="1">
    <location>
        <begin position="206"/>
        <end position="217"/>
    </location>
</feature>
<feature type="compositionally biased region" description="Basic and acidic residues" evidence="1">
    <location>
        <begin position="1"/>
        <end position="14"/>
    </location>
</feature>
<dbReference type="AlphaFoldDB" id="A0A3S5BPG4"/>
<keyword evidence="3" id="KW-1185">Reference proteome</keyword>
<evidence type="ECO:0000313" key="2">
    <source>
        <dbReference type="EMBL" id="VEL33263.1"/>
    </source>
</evidence>
<reference evidence="2" key="1">
    <citation type="submission" date="2018-11" db="EMBL/GenBank/DDBJ databases">
        <authorList>
            <consortium name="Pathogen Informatics"/>
        </authorList>
    </citation>
    <scope>NUCLEOTIDE SEQUENCE</scope>
</reference>
<dbReference type="Proteomes" id="UP000784294">
    <property type="component" value="Unassembled WGS sequence"/>
</dbReference>
<feature type="compositionally biased region" description="Polar residues" evidence="1">
    <location>
        <begin position="15"/>
        <end position="50"/>
    </location>
</feature>
<proteinExistence type="predicted"/>
<gene>
    <name evidence="2" type="ORF">PXEA_LOCUS26703</name>
</gene>
<accession>A0A3S5BPG4</accession>
<feature type="region of interest" description="Disordered" evidence="1">
    <location>
        <begin position="1"/>
        <end position="51"/>
    </location>
</feature>